<protein>
    <recommendedName>
        <fullName evidence="3">Reverse transcriptase</fullName>
    </recommendedName>
</protein>
<dbReference type="Gramene" id="evm.model.04.1376">
    <property type="protein sequence ID" value="cds.evm.model.04.1376"/>
    <property type="gene ID" value="evm.TU.04.1376"/>
</dbReference>
<dbReference type="EnsemblPlants" id="evm.model.04.1376">
    <property type="protein sequence ID" value="cds.evm.model.04.1376"/>
    <property type="gene ID" value="evm.TU.04.1376"/>
</dbReference>
<accession>A0A803PCT2</accession>
<organism evidence="1 2">
    <name type="scientific">Cannabis sativa</name>
    <name type="common">Hemp</name>
    <name type="synonym">Marijuana</name>
    <dbReference type="NCBI Taxonomy" id="3483"/>
    <lineage>
        <taxon>Eukaryota</taxon>
        <taxon>Viridiplantae</taxon>
        <taxon>Streptophyta</taxon>
        <taxon>Embryophyta</taxon>
        <taxon>Tracheophyta</taxon>
        <taxon>Spermatophyta</taxon>
        <taxon>Magnoliopsida</taxon>
        <taxon>eudicotyledons</taxon>
        <taxon>Gunneridae</taxon>
        <taxon>Pentapetalae</taxon>
        <taxon>rosids</taxon>
        <taxon>fabids</taxon>
        <taxon>Rosales</taxon>
        <taxon>Cannabaceae</taxon>
        <taxon>Cannabis</taxon>
    </lineage>
</organism>
<dbReference type="EMBL" id="UZAU01000388">
    <property type="status" value="NOT_ANNOTATED_CDS"/>
    <property type="molecule type" value="Genomic_DNA"/>
</dbReference>
<keyword evidence="2" id="KW-1185">Reference proteome</keyword>
<dbReference type="AlphaFoldDB" id="A0A803PCT2"/>
<dbReference type="PANTHER" id="PTHR33116">
    <property type="entry name" value="REVERSE TRANSCRIPTASE ZINC-BINDING DOMAIN-CONTAINING PROTEIN-RELATED-RELATED"/>
    <property type="match status" value="1"/>
</dbReference>
<dbReference type="PANTHER" id="PTHR33116:SF86">
    <property type="entry name" value="REVERSE TRANSCRIPTASE DOMAIN-CONTAINING PROTEIN"/>
    <property type="match status" value="1"/>
</dbReference>
<evidence type="ECO:0008006" key="3">
    <source>
        <dbReference type="Google" id="ProtNLM"/>
    </source>
</evidence>
<dbReference type="OMA" id="WDEECNG"/>
<evidence type="ECO:0000313" key="2">
    <source>
        <dbReference type="Proteomes" id="UP000596661"/>
    </source>
</evidence>
<name>A0A803PCT2_CANSA</name>
<dbReference type="Proteomes" id="UP000596661">
    <property type="component" value="Chromosome 4"/>
</dbReference>
<evidence type="ECO:0000313" key="1">
    <source>
        <dbReference type="EnsemblPlants" id="cds.evm.model.04.1376"/>
    </source>
</evidence>
<proteinExistence type="predicted"/>
<sequence length="157" mass="17603">MFFADDSYLYCQALEDEANRVMSLLCSFEIASGIVEVGENCLYLGLPNTMNRNKSVMLGFLKEKMRNQIKGWDGMFLSRTGKEVLLKMVVQSLPTYAMRVFLLPKKGPLASENPFVVSDHPSLANQKVFSLMKVGESSWDEECNGESSGVYSVESVY</sequence>
<reference evidence="1" key="2">
    <citation type="submission" date="2021-03" db="UniProtKB">
        <authorList>
            <consortium name="EnsemblPlants"/>
        </authorList>
    </citation>
    <scope>IDENTIFICATION</scope>
</reference>
<reference evidence="1" key="1">
    <citation type="submission" date="2018-11" db="EMBL/GenBank/DDBJ databases">
        <authorList>
            <person name="Grassa J C."/>
        </authorList>
    </citation>
    <scope>NUCLEOTIDE SEQUENCE [LARGE SCALE GENOMIC DNA]</scope>
</reference>